<accession>A0A484LX55</accession>
<keyword evidence="5" id="KW-1185">Reference proteome</keyword>
<gene>
    <name evidence="4" type="ORF">CCAM_LOCUS22751</name>
</gene>
<dbReference type="GO" id="GO:0009691">
    <property type="term" value="P:cytokinin biosynthetic process"/>
    <property type="evidence" value="ECO:0007669"/>
    <property type="project" value="InterPro"/>
</dbReference>
<feature type="domain" description="CCHC-type" evidence="3">
    <location>
        <begin position="229"/>
        <end position="244"/>
    </location>
</feature>
<dbReference type="GO" id="GO:0005829">
    <property type="term" value="C:cytosol"/>
    <property type="evidence" value="ECO:0007669"/>
    <property type="project" value="UniProtKB-ARBA"/>
</dbReference>
<dbReference type="GO" id="GO:0008270">
    <property type="term" value="F:zinc ion binding"/>
    <property type="evidence" value="ECO:0007669"/>
    <property type="project" value="UniProtKB-KW"/>
</dbReference>
<feature type="region of interest" description="Disordered" evidence="2">
    <location>
        <begin position="251"/>
        <end position="285"/>
    </location>
</feature>
<evidence type="ECO:0000256" key="1">
    <source>
        <dbReference type="PROSITE-ProRule" id="PRU00047"/>
    </source>
</evidence>
<dbReference type="AlphaFoldDB" id="A0A484LX55"/>
<dbReference type="InterPro" id="IPR005162">
    <property type="entry name" value="Retrotrans_gag_dom"/>
</dbReference>
<dbReference type="GO" id="GO:0005634">
    <property type="term" value="C:nucleus"/>
    <property type="evidence" value="ECO:0007669"/>
    <property type="project" value="UniProtKB-ARBA"/>
</dbReference>
<dbReference type="InterPro" id="IPR036397">
    <property type="entry name" value="RNaseH_sf"/>
</dbReference>
<dbReference type="InterPro" id="IPR031100">
    <property type="entry name" value="LOG_fam"/>
</dbReference>
<dbReference type="Pfam" id="PF03732">
    <property type="entry name" value="Retrotrans_gag"/>
    <property type="match status" value="1"/>
</dbReference>
<proteinExistence type="predicted"/>
<keyword evidence="1" id="KW-0479">Metal-binding</keyword>
<evidence type="ECO:0000259" key="3">
    <source>
        <dbReference type="PROSITE" id="PS50158"/>
    </source>
</evidence>
<dbReference type="Gene3D" id="3.30.420.10">
    <property type="entry name" value="Ribonuclease H-like superfamily/Ribonuclease H"/>
    <property type="match status" value="1"/>
</dbReference>
<feature type="region of interest" description="Disordered" evidence="2">
    <location>
        <begin position="197"/>
        <end position="217"/>
    </location>
</feature>
<dbReference type="PANTHER" id="PTHR47169">
    <property type="entry name" value="OS01G0541250 PROTEIN"/>
    <property type="match status" value="1"/>
</dbReference>
<reference evidence="4 5" key="1">
    <citation type="submission" date="2018-04" db="EMBL/GenBank/DDBJ databases">
        <authorList>
            <person name="Vogel A."/>
        </authorList>
    </citation>
    <scope>NUCLEOTIDE SEQUENCE [LARGE SCALE GENOMIC DNA]</scope>
</reference>
<dbReference type="InterPro" id="IPR005269">
    <property type="entry name" value="LOG"/>
</dbReference>
<feature type="compositionally biased region" description="Low complexity" evidence="2">
    <location>
        <begin position="251"/>
        <end position="276"/>
    </location>
</feature>
<keyword evidence="1" id="KW-0862">Zinc</keyword>
<sequence>MAGAYVPPPPPPVAVVTIEKLWKNGAEEFLGDQIADPMIAKRWFEQTIRVLGNLRVPQEQYGDLAVALLQDSAYDWWKRVGADVPEPVQWATFDRLFHEEYIPEHFVEAKREEFLKFTQGEFTLPEYRQMFDELAGFGQDLVPTVEKRCKCFVEGLRPDLLTHLIIAPRSDINALYKNALDLNAALIKKAEYEQTLRASTAPSRPPPPQKAGTSSKRHPGECWYTLGLCLGCCQAGHFRKDCPKNPGEAFSTAPAAPAPAAQPAQSQMSTAASSQPKRQAFGAQAGKAPARMDWLTANQVVVDCGVHTVRLRAEDGSDVLIHGELLPKAPEFISYIDARRLIRKKCEAFLCTVRDTCQEAPSRGDIPTQQIASVQSSDDFCIKTVELVSQGEKPDFVVRDGILYYRERMVVPAGELSKIFDVFHVSMLRRYRSDPSHVIPADTVTLDENLTYEEEPVEILAREVRQLRNKTIPLVKIHSSAFAERVVVFATRRNPRFMATAVDLGRELVRRKIRLTYGGGNVGLQGAVSSTIYTNGGIVRGFIPGYIAARQVYGPTYGAEYTVSSNYYKYFEMNHVVEAFIILPGGIDTMEGLFTLISWASEGLHNKPIGLLNIDGYFNNLIKFLDDAVRQNFMASSQRKLFISSFFVDELLDKLEFAKAFPELGGGQVTRRYYLRHLRSNFWKKFRSKKLWNLMYKAVEAPNRSEFDQLLLRIASKNQEAYNWLNAIPNTCGRCHIMKVAHVMMPFNVDNKQEGLYVPTDGVVAVGGIVALAHGTIKKLAEEFSITSRIVSSIWQAVQAQIQGGQPIVVECKWKGNCGRKKMAVDFEKMAALPFNRRKNMCALSYGMGVSKSTVHRWLQLKQIRRHSNTIKALLCEPGKLKRLKFCLEHISPLSIPTNPTFHDFYDHIHIDEKWFEITKRSTTFYALPDEIDPYRNIQSKSHIPKIMFLAAVGRPRYGEHGEVLWDGKIGIFPFTYEAASQRSSKNRPAGTMEVKAILIINRDVMKEMLLSKLLPAIKQKWPGSSRNVIIQQDNAKPHVDVNDSDILTAGHEGDWNIELKFQPPNSPDLNVLDLGFLKSIDTLQDQAAPRSLADLVLAVTTAFEELSHDTLNRVFLTLQGVMGEVLQNKGGNQFKIPHMNKTKMAREGTLPKNLGVSPEVYTLHKCTYKGICEYLLIWYFFC</sequence>
<dbReference type="Pfam" id="PF03641">
    <property type="entry name" value="Lysine_decarbox"/>
    <property type="match status" value="1"/>
</dbReference>
<keyword evidence="1" id="KW-0863">Zinc-finger</keyword>
<dbReference type="Gene3D" id="3.40.50.450">
    <property type="match status" value="1"/>
</dbReference>
<evidence type="ECO:0000313" key="4">
    <source>
        <dbReference type="EMBL" id="VFQ80975.1"/>
    </source>
</evidence>
<evidence type="ECO:0000313" key="5">
    <source>
        <dbReference type="Proteomes" id="UP000595140"/>
    </source>
</evidence>
<dbReference type="PROSITE" id="PS50158">
    <property type="entry name" value="ZF_CCHC"/>
    <property type="match status" value="1"/>
</dbReference>
<name>A0A484LX55_9ASTE</name>
<dbReference type="InterPro" id="IPR001878">
    <property type="entry name" value="Znf_CCHC"/>
</dbReference>
<dbReference type="GO" id="GO:0003676">
    <property type="term" value="F:nucleic acid binding"/>
    <property type="evidence" value="ECO:0007669"/>
    <property type="project" value="InterPro"/>
</dbReference>
<dbReference type="OrthoDB" id="2272416at2759"/>
<dbReference type="GO" id="GO:0016787">
    <property type="term" value="F:hydrolase activity"/>
    <property type="evidence" value="ECO:0007669"/>
    <property type="project" value="InterPro"/>
</dbReference>
<dbReference type="NCBIfam" id="TIGR00730">
    <property type="entry name" value="Rossman fold protein, TIGR00730 family"/>
    <property type="match status" value="1"/>
</dbReference>
<protein>
    <recommendedName>
        <fullName evidence="3">CCHC-type domain-containing protein</fullName>
    </recommendedName>
</protein>
<evidence type="ECO:0000256" key="2">
    <source>
        <dbReference type="SAM" id="MobiDB-lite"/>
    </source>
</evidence>
<dbReference type="EMBL" id="OOIL02002238">
    <property type="protein sequence ID" value="VFQ80975.1"/>
    <property type="molecule type" value="Genomic_DNA"/>
</dbReference>
<dbReference type="SUPFAM" id="SSF102405">
    <property type="entry name" value="MCP/YpsA-like"/>
    <property type="match status" value="1"/>
</dbReference>
<organism evidence="4 5">
    <name type="scientific">Cuscuta campestris</name>
    <dbReference type="NCBI Taxonomy" id="132261"/>
    <lineage>
        <taxon>Eukaryota</taxon>
        <taxon>Viridiplantae</taxon>
        <taxon>Streptophyta</taxon>
        <taxon>Embryophyta</taxon>
        <taxon>Tracheophyta</taxon>
        <taxon>Spermatophyta</taxon>
        <taxon>Magnoliopsida</taxon>
        <taxon>eudicotyledons</taxon>
        <taxon>Gunneridae</taxon>
        <taxon>Pentapetalae</taxon>
        <taxon>asterids</taxon>
        <taxon>lamiids</taxon>
        <taxon>Solanales</taxon>
        <taxon>Convolvulaceae</taxon>
        <taxon>Cuscuteae</taxon>
        <taxon>Cuscuta</taxon>
        <taxon>Cuscuta subgen. Grammica</taxon>
        <taxon>Cuscuta sect. Cleistogrammica</taxon>
    </lineage>
</organism>
<dbReference type="Proteomes" id="UP000595140">
    <property type="component" value="Unassembled WGS sequence"/>
</dbReference>
<dbReference type="PANTHER" id="PTHR47169:SF2">
    <property type="entry name" value="OS01G0541250 PROTEIN"/>
    <property type="match status" value="1"/>
</dbReference>